<name>A0AA38W3E7_9ASTR</name>
<dbReference type="InterPro" id="IPR036875">
    <property type="entry name" value="Znf_CCHC_sf"/>
</dbReference>
<sequence length="273" mass="30638">MGKKVKPNKARTENRCFTCNEIGHWRQNCPKRHEAEKFPLSLSILAPPTIPKPARFRLFSGYQSSARGALVRLITGGLLLKRSSLSTAQLHLTYLSPTDGSLTPHPVQHLIRRHANAGMETIVVREFDQRDLSDRDEVGTLRQSICNHPNSIVVSRRTRQLGNQIHRHVLPLPHGYLLGLELSMWSLMLNFDSQVSQTFLHVLSHVSLQPRPPIVSLQVSIHFGSTGMDRELGLVSLIQKCLPCLARYWNHSRLYRVGNSGLSATSSVDLLAP</sequence>
<dbReference type="GO" id="GO:0003676">
    <property type="term" value="F:nucleic acid binding"/>
    <property type="evidence" value="ECO:0007669"/>
    <property type="project" value="InterPro"/>
</dbReference>
<protein>
    <recommendedName>
        <fullName evidence="2">CCHC-type domain-containing protein</fullName>
    </recommendedName>
</protein>
<evidence type="ECO:0000313" key="4">
    <source>
        <dbReference type="Proteomes" id="UP001172457"/>
    </source>
</evidence>
<feature type="domain" description="CCHC-type" evidence="2">
    <location>
        <begin position="15"/>
        <end position="31"/>
    </location>
</feature>
<keyword evidence="4" id="KW-1185">Reference proteome</keyword>
<dbReference type="Gene3D" id="4.10.60.10">
    <property type="entry name" value="Zinc finger, CCHC-type"/>
    <property type="match status" value="1"/>
</dbReference>
<dbReference type="EMBL" id="JARYMX010000005">
    <property type="protein sequence ID" value="KAJ9547417.1"/>
    <property type="molecule type" value="Genomic_DNA"/>
</dbReference>
<dbReference type="SUPFAM" id="SSF57756">
    <property type="entry name" value="Retrovirus zinc finger-like domains"/>
    <property type="match status" value="1"/>
</dbReference>
<evidence type="ECO:0000259" key="2">
    <source>
        <dbReference type="PROSITE" id="PS50158"/>
    </source>
</evidence>
<dbReference type="Proteomes" id="UP001172457">
    <property type="component" value="Chromosome 5"/>
</dbReference>
<accession>A0AA38W3E7</accession>
<dbReference type="InterPro" id="IPR001878">
    <property type="entry name" value="Znf_CCHC"/>
</dbReference>
<keyword evidence="1" id="KW-0863">Zinc-finger</keyword>
<dbReference type="SMART" id="SM00343">
    <property type="entry name" value="ZnF_C2HC"/>
    <property type="match status" value="1"/>
</dbReference>
<evidence type="ECO:0000256" key="1">
    <source>
        <dbReference type="PROSITE-ProRule" id="PRU00047"/>
    </source>
</evidence>
<reference evidence="3" key="1">
    <citation type="submission" date="2023-03" db="EMBL/GenBank/DDBJ databases">
        <title>Chromosome-scale reference genome and RAD-based genetic map of yellow starthistle (Centaurea solstitialis) reveal putative structural variation and QTLs associated with invader traits.</title>
        <authorList>
            <person name="Reatini B."/>
            <person name="Cang F.A."/>
            <person name="Jiang Q."/>
            <person name="Mckibben M.T.W."/>
            <person name="Barker M.S."/>
            <person name="Rieseberg L.H."/>
            <person name="Dlugosch K.M."/>
        </authorList>
    </citation>
    <scope>NUCLEOTIDE SEQUENCE</scope>
    <source>
        <strain evidence="3">CAN-66</strain>
        <tissue evidence="3">Leaf</tissue>
    </source>
</reference>
<evidence type="ECO:0000313" key="3">
    <source>
        <dbReference type="EMBL" id="KAJ9547417.1"/>
    </source>
</evidence>
<gene>
    <name evidence="3" type="ORF">OSB04_019960</name>
</gene>
<dbReference type="PROSITE" id="PS50158">
    <property type="entry name" value="ZF_CCHC"/>
    <property type="match status" value="1"/>
</dbReference>
<keyword evidence="1" id="KW-0479">Metal-binding</keyword>
<dbReference type="Pfam" id="PF00098">
    <property type="entry name" value="zf-CCHC"/>
    <property type="match status" value="1"/>
</dbReference>
<dbReference type="GO" id="GO:0008270">
    <property type="term" value="F:zinc ion binding"/>
    <property type="evidence" value="ECO:0007669"/>
    <property type="project" value="UniProtKB-KW"/>
</dbReference>
<organism evidence="3 4">
    <name type="scientific">Centaurea solstitialis</name>
    <name type="common">yellow star-thistle</name>
    <dbReference type="NCBI Taxonomy" id="347529"/>
    <lineage>
        <taxon>Eukaryota</taxon>
        <taxon>Viridiplantae</taxon>
        <taxon>Streptophyta</taxon>
        <taxon>Embryophyta</taxon>
        <taxon>Tracheophyta</taxon>
        <taxon>Spermatophyta</taxon>
        <taxon>Magnoliopsida</taxon>
        <taxon>eudicotyledons</taxon>
        <taxon>Gunneridae</taxon>
        <taxon>Pentapetalae</taxon>
        <taxon>asterids</taxon>
        <taxon>campanulids</taxon>
        <taxon>Asterales</taxon>
        <taxon>Asteraceae</taxon>
        <taxon>Carduoideae</taxon>
        <taxon>Cardueae</taxon>
        <taxon>Centaureinae</taxon>
        <taxon>Centaurea</taxon>
    </lineage>
</organism>
<dbReference type="AlphaFoldDB" id="A0AA38W3E7"/>
<proteinExistence type="predicted"/>
<comment type="caution">
    <text evidence="3">The sequence shown here is derived from an EMBL/GenBank/DDBJ whole genome shotgun (WGS) entry which is preliminary data.</text>
</comment>
<keyword evidence="1" id="KW-0862">Zinc</keyword>